<dbReference type="CDD" id="cd05213">
    <property type="entry name" value="NAD_bind_Glutamyl_tRNA_reduct"/>
    <property type="match status" value="1"/>
</dbReference>
<feature type="binding site" evidence="8">
    <location>
        <position position="103"/>
    </location>
    <ligand>
        <name>substrate</name>
    </ligand>
</feature>
<protein>
    <recommendedName>
        <fullName evidence="3 8">Glutamyl-tRNA reductase</fullName>
        <shortName evidence="8">GluTR</shortName>
        <ecNumber evidence="3 8">1.2.1.70</ecNumber>
    </recommendedName>
</protein>
<dbReference type="Gene3D" id="3.30.460.30">
    <property type="entry name" value="Glutamyl-tRNA reductase, N-terminal domain"/>
    <property type="match status" value="1"/>
</dbReference>
<evidence type="ECO:0000259" key="11">
    <source>
        <dbReference type="Pfam" id="PF01488"/>
    </source>
</evidence>
<dbReference type="Proteomes" id="UP001298424">
    <property type="component" value="Unassembled WGS sequence"/>
</dbReference>
<dbReference type="InterPro" id="IPR036343">
    <property type="entry name" value="GluRdtase_N_sf"/>
</dbReference>
<comment type="subunit">
    <text evidence="8">Homodimer.</text>
</comment>
<feature type="domain" description="Quinate/shikimate 5-dehydrogenase/glutamyl-tRNA reductase" evidence="11">
    <location>
        <begin position="167"/>
        <end position="300"/>
    </location>
</feature>
<dbReference type="PROSITE" id="PS00747">
    <property type="entry name" value="GLUTR"/>
    <property type="match status" value="1"/>
</dbReference>
<comment type="miscellaneous">
    <text evidence="8">During catalysis, the active site Cys acts as a nucleophile attacking the alpha-carbonyl group of tRNA-bound glutamate with the formation of a thioester intermediate between enzyme and glutamate, and the concomitant release of tRNA(Glu). The thioester intermediate is finally reduced by direct hydride transfer from NADPH, to form the product GSA.</text>
</comment>
<keyword evidence="14" id="KW-1185">Reference proteome</keyword>
<organism evidence="13 14">
    <name type="scientific">Kingella pumchi</name>
    <dbReference type="NCBI Taxonomy" id="2779506"/>
    <lineage>
        <taxon>Bacteria</taxon>
        <taxon>Pseudomonadati</taxon>
        <taxon>Pseudomonadota</taxon>
        <taxon>Betaproteobacteria</taxon>
        <taxon>Neisseriales</taxon>
        <taxon>Neisseriaceae</taxon>
        <taxon>Kingella</taxon>
    </lineage>
</organism>
<dbReference type="SUPFAM" id="SSF51735">
    <property type="entry name" value="NAD(P)-binding Rossmann-fold domains"/>
    <property type="match status" value="1"/>
</dbReference>
<feature type="binding site" evidence="8">
    <location>
        <position position="114"/>
    </location>
    <ligand>
        <name>substrate</name>
    </ligand>
</feature>
<dbReference type="Pfam" id="PF05201">
    <property type="entry name" value="GlutR_N"/>
    <property type="match status" value="1"/>
</dbReference>
<evidence type="ECO:0000313" key="14">
    <source>
        <dbReference type="Proteomes" id="UP001298424"/>
    </source>
</evidence>
<reference evidence="13 14" key="1">
    <citation type="submission" date="2022-02" db="EMBL/GenBank/DDBJ databases">
        <title>Genome sequence data of Kingella unionensis sp. nov. strain CICC 24913 (CCUG 75125).</title>
        <authorList>
            <person name="Xiao M."/>
        </authorList>
    </citation>
    <scope>NUCLEOTIDE SEQUENCE [LARGE SCALE GENOMIC DNA]</scope>
    <source>
        <strain evidence="13 14">CICC 24913</strain>
    </source>
</reference>
<dbReference type="SUPFAM" id="SSF69075">
    <property type="entry name" value="Glutamyl tRNA-reductase dimerization domain"/>
    <property type="match status" value="1"/>
</dbReference>
<dbReference type="PANTHER" id="PTHR43013:SF1">
    <property type="entry name" value="GLUTAMYL-TRNA REDUCTASE"/>
    <property type="match status" value="1"/>
</dbReference>
<comment type="domain">
    <text evidence="8">Possesses an unusual extended V-shaped dimeric structure with each monomer consisting of three distinct domains arranged along a curved 'spinal' alpha-helix. The N-terminal catalytic domain specifically recognizes the glutamate moiety of the substrate. The second domain is the NADPH-binding domain, and the third C-terminal domain is responsible for dimerization.</text>
</comment>
<evidence type="ECO:0000256" key="1">
    <source>
        <dbReference type="ARBA" id="ARBA00005059"/>
    </source>
</evidence>
<dbReference type="SUPFAM" id="SSF69742">
    <property type="entry name" value="Glutamyl tRNA-reductase catalytic, N-terminal domain"/>
    <property type="match status" value="1"/>
</dbReference>
<comment type="caution">
    <text evidence="13">The sequence shown here is derived from an EMBL/GenBank/DDBJ whole genome shotgun (WGS) entry which is preliminary data.</text>
</comment>
<keyword evidence="4 8" id="KW-0521">NADP</keyword>
<keyword evidence="5 8" id="KW-0560">Oxidoreductase</keyword>
<feature type="binding site" evidence="8">
    <location>
        <begin position="108"/>
        <end position="110"/>
    </location>
    <ligand>
        <name>substrate</name>
    </ligand>
</feature>
<dbReference type="EMBL" id="JAKOOW010000024">
    <property type="protein sequence ID" value="MCG6504151.1"/>
    <property type="molecule type" value="Genomic_DNA"/>
</dbReference>
<dbReference type="GO" id="GO:0008883">
    <property type="term" value="F:glutamyl-tRNA reductase activity"/>
    <property type="evidence" value="ECO:0007669"/>
    <property type="project" value="UniProtKB-EC"/>
</dbReference>
<dbReference type="InterPro" id="IPR006151">
    <property type="entry name" value="Shikm_DH/Glu-tRNA_Rdtase"/>
</dbReference>
<dbReference type="EC" id="1.2.1.70" evidence="3 8"/>
<evidence type="ECO:0000259" key="10">
    <source>
        <dbReference type="Pfam" id="PF00745"/>
    </source>
</evidence>
<dbReference type="InterPro" id="IPR015896">
    <property type="entry name" value="4pyrrol_synth_GluRdtase_dimer"/>
</dbReference>
<feature type="domain" description="Glutamyl-tRNA reductase N-terminal" evidence="12">
    <location>
        <begin position="6"/>
        <end position="149"/>
    </location>
</feature>
<dbReference type="Pfam" id="PF00745">
    <property type="entry name" value="GlutR_dimer"/>
    <property type="match status" value="1"/>
</dbReference>
<evidence type="ECO:0000256" key="9">
    <source>
        <dbReference type="RuleBase" id="RU000584"/>
    </source>
</evidence>
<comment type="catalytic activity">
    <reaction evidence="7 8 9">
        <text>(S)-4-amino-5-oxopentanoate + tRNA(Glu) + NADP(+) = L-glutamyl-tRNA(Glu) + NADPH + H(+)</text>
        <dbReference type="Rhea" id="RHEA:12344"/>
        <dbReference type="Rhea" id="RHEA-COMP:9663"/>
        <dbReference type="Rhea" id="RHEA-COMP:9680"/>
        <dbReference type="ChEBI" id="CHEBI:15378"/>
        <dbReference type="ChEBI" id="CHEBI:57501"/>
        <dbReference type="ChEBI" id="CHEBI:57783"/>
        <dbReference type="ChEBI" id="CHEBI:58349"/>
        <dbReference type="ChEBI" id="CHEBI:78442"/>
        <dbReference type="ChEBI" id="CHEBI:78520"/>
        <dbReference type="EC" id="1.2.1.70"/>
    </reaction>
</comment>
<dbReference type="InterPro" id="IPR015895">
    <property type="entry name" value="4pyrrol_synth_GluRdtase_N"/>
</dbReference>
<evidence type="ECO:0000256" key="6">
    <source>
        <dbReference type="ARBA" id="ARBA00023244"/>
    </source>
</evidence>
<evidence type="ECO:0000259" key="12">
    <source>
        <dbReference type="Pfam" id="PF05201"/>
    </source>
</evidence>
<dbReference type="PIRSF" id="PIRSF000445">
    <property type="entry name" value="4pyrrol_synth_GluRdtase"/>
    <property type="match status" value="1"/>
</dbReference>
<name>A0ABS9NMZ4_9NEIS</name>
<dbReference type="InterPro" id="IPR036453">
    <property type="entry name" value="GluRdtase_dimer_dom_sf"/>
</dbReference>
<feature type="active site" description="Nucleophile" evidence="8">
    <location>
        <position position="49"/>
    </location>
</feature>
<accession>A0ABS9NMZ4</accession>
<keyword evidence="6 8" id="KW-0627">Porphyrin biosynthesis</keyword>
<feature type="site" description="Important for activity" evidence="8">
    <location>
        <position position="93"/>
    </location>
</feature>
<comment type="similarity">
    <text evidence="2 8 9">Belongs to the glutamyl-tRNA reductase family.</text>
</comment>
<evidence type="ECO:0000256" key="4">
    <source>
        <dbReference type="ARBA" id="ARBA00022857"/>
    </source>
</evidence>
<comment type="pathway">
    <text evidence="1 8 9">Porphyrin-containing compound metabolism; protoporphyrin-IX biosynthesis; 5-aminolevulinate from L-glutamyl-tRNA(Glu): step 1/2.</text>
</comment>
<evidence type="ECO:0000256" key="3">
    <source>
        <dbReference type="ARBA" id="ARBA00012970"/>
    </source>
</evidence>
<dbReference type="InterPro" id="IPR000343">
    <property type="entry name" value="4pyrrol_synth_GluRdtase"/>
</dbReference>
<feature type="binding site" evidence="8">
    <location>
        <begin position="183"/>
        <end position="188"/>
    </location>
    <ligand>
        <name>NADP(+)</name>
        <dbReference type="ChEBI" id="CHEBI:58349"/>
    </ligand>
</feature>
<dbReference type="HAMAP" id="MF_00087">
    <property type="entry name" value="Glu_tRNA_reductase"/>
    <property type="match status" value="1"/>
</dbReference>
<dbReference type="PANTHER" id="PTHR43013">
    <property type="entry name" value="GLUTAMYL-TRNA REDUCTASE"/>
    <property type="match status" value="1"/>
</dbReference>
<dbReference type="InterPro" id="IPR018214">
    <property type="entry name" value="GluRdtase_CS"/>
</dbReference>
<dbReference type="Gene3D" id="3.40.50.720">
    <property type="entry name" value="NAD(P)-binding Rossmann-like Domain"/>
    <property type="match status" value="1"/>
</dbReference>
<evidence type="ECO:0000256" key="5">
    <source>
        <dbReference type="ARBA" id="ARBA00023002"/>
    </source>
</evidence>
<evidence type="ECO:0000256" key="8">
    <source>
        <dbReference type="HAMAP-Rule" id="MF_00087"/>
    </source>
</evidence>
<feature type="domain" description="Tetrapyrrole biosynthesis glutamyl-tRNA reductase dimerisation" evidence="10">
    <location>
        <begin position="317"/>
        <end position="412"/>
    </location>
</feature>
<evidence type="ECO:0000256" key="2">
    <source>
        <dbReference type="ARBA" id="ARBA00005916"/>
    </source>
</evidence>
<feature type="binding site" evidence="8">
    <location>
        <begin position="48"/>
        <end position="51"/>
    </location>
    <ligand>
        <name>substrate</name>
    </ligand>
</feature>
<proteinExistence type="inferred from homology"/>
<dbReference type="InterPro" id="IPR036291">
    <property type="entry name" value="NAD(P)-bd_dom_sf"/>
</dbReference>
<dbReference type="RefSeq" id="WP_238747177.1">
    <property type="nucleotide sequence ID" value="NZ_JAKOOW010000024.1"/>
</dbReference>
<evidence type="ECO:0000256" key="7">
    <source>
        <dbReference type="ARBA" id="ARBA00047464"/>
    </source>
</evidence>
<evidence type="ECO:0000313" key="13">
    <source>
        <dbReference type="EMBL" id="MCG6504151.1"/>
    </source>
</evidence>
<comment type="function">
    <text evidence="8">Catalyzes the NADPH-dependent reduction of glutamyl-tRNA(Glu) to glutamate 1-semialdehyde (GSA).</text>
</comment>
<dbReference type="Pfam" id="PF01488">
    <property type="entry name" value="Shikimate_DH"/>
    <property type="match status" value="1"/>
</dbReference>
<dbReference type="NCBIfam" id="TIGR01035">
    <property type="entry name" value="hemA"/>
    <property type="match status" value="1"/>
</dbReference>
<sequence length="421" mass="45972">MKLTVIGLNHQTAPLHIREKLAFPAGILPDAVRDLNGRAAAEAVILSTCNRTELYCVGDAEMIIGWLAEHRGVSVEALRPYLYVYGCSETIRHAFRVASGLDSMVLGEPQILGQMKEAVRTAEAQGSLGTWLNSLFQKTFSAAKEVRSRSGVGDNVVSMASASVRMVENTVGDISGLNVLFVGAGEMVESVAAYFSAARPRLLTIANRTLARTEALCAKLEGNLEATTLESLPQILHRYDAVIACTGSQYALITREMAESAMTERSGRRQFMLDLAVPRNIEAETAQVEGISLFTVDDMTAAVEQGREARRSAAETAEALVAQKVADFISWQQSRQRVPLICALRQEGERARRQVLENAMRQLAKGTAPEEVLERLSVQLTNKLLHSPTRALNKAEAQDKHLISALTHVYRLSDSANAHTE</sequence>
<gene>
    <name evidence="8 13" type="primary">hemA</name>
    <name evidence="13" type="ORF">MB824_06550</name>
</gene>